<accession>A0A4Q9NFR8</accession>
<protein>
    <submittedName>
        <fullName evidence="1">Uncharacterized protein</fullName>
    </submittedName>
</protein>
<sequence>MSSSTLRQDAHGTPLVFDILVQVVDRLYGTDLINFALASRYFHVLASTQIGERASCPDQGRLSSLRKYLCEGDNASERALLLVDLTIYGPESAERGFWRIHELMTQTSQLVHSVLEHAQPTPVRTPSP</sequence>
<keyword evidence="2" id="KW-1185">Reference proteome</keyword>
<dbReference type="EMBL" id="ML145116">
    <property type="protein sequence ID" value="TBU59178.1"/>
    <property type="molecule type" value="Genomic_DNA"/>
</dbReference>
<proteinExistence type="predicted"/>
<organism evidence="1 2">
    <name type="scientific">Dichomitus squalens</name>
    <dbReference type="NCBI Taxonomy" id="114155"/>
    <lineage>
        <taxon>Eukaryota</taxon>
        <taxon>Fungi</taxon>
        <taxon>Dikarya</taxon>
        <taxon>Basidiomycota</taxon>
        <taxon>Agaricomycotina</taxon>
        <taxon>Agaricomycetes</taxon>
        <taxon>Polyporales</taxon>
        <taxon>Polyporaceae</taxon>
        <taxon>Dichomitus</taxon>
    </lineage>
</organism>
<gene>
    <name evidence="1" type="ORF">BD310DRAFT_925422</name>
</gene>
<name>A0A4Q9NFR8_9APHY</name>
<evidence type="ECO:0000313" key="2">
    <source>
        <dbReference type="Proteomes" id="UP000292082"/>
    </source>
</evidence>
<reference evidence="1 2" key="1">
    <citation type="submission" date="2019-01" db="EMBL/GenBank/DDBJ databases">
        <title>Draft genome sequences of three monokaryotic isolates of the white-rot basidiomycete fungus Dichomitus squalens.</title>
        <authorList>
            <consortium name="DOE Joint Genome Institute"/>
            <person name="Lopez S.C."/>
            <person name="Andreopoulos B."/>
            <person name="Pangilinan J."/>
            <person name="Lipzen A."/>
            <person name="Riley R."/>
            <person name="Ahrendt S."/>
            <person name="Ng V."/>
            <person name="Barry K."/>
            <person name="Daum C."/>
            <person name="Grigoriev I.V."/>
            <person name="Hilden K.S."/>
            <person name="Makela M.R."/>
            <person name="de Vries R.P."/>
        </authorList>
    </citation>
    <scope>NUCLEOTIDE SEQUENCE [LARGE SCALE GENOMIC DNA]</scope>
    <source>
        <strain evidence="1 2">CBS 464.89</strain>
    </source>
</reference>
<dbReference type="AlphaFoldDB" id="A0A4Q9NFR8"/>
<evidence type="ECO:0000313" key="1">
    <source>
        <dbReference type="EMBL" id="TBU59178.1"/>
    </source>
</evidence>
<dbReference type="Proteomes" id="UP000292082">
    <property type="component" value="Unassembled WGS sequence"/>
</dbReference>